<gene>
    <name evidence="1" type="ORF">EC973_004974</name>
</gene>
<reference evidence="1" key="1">
    <citation type="submission" date="2020-01" db="EMBL/GenBank/DDBJ databases">
        <title>Genome Sequencing of Three Apophysomyces-Like Fungal Strains Confirms a Novel Fungal Genus in the Mucoromycota with divergent Burkholderia-like Endosymbiotic Bacteria.</title>
        <authorList>
            <person name="Stajich J.E."/>
            <person name="Macias A.M."/>
            <person name="Carter-House D."/>
            <person name="Lovett B."/>
            <person name="Kasson L.R."/>
            <person name="Berry K."/>
            <person name="Grigoriev I."/>
            <person name="Chang Y."/>
            <person name="Spatafora J."/>
            <person name="Kasson M.T."/>
        </authorList>
    </citation>
    <scope>NUCLEOTIDE SEQUENCE</scope>
    <source>
        <strain evidence="1">NRRL A-21654</strain>
    </source>
</reference>
<name>A0A8H7EPM1_9FUNG</name>
<protein>
    <submittedName>
        <fullName evidence="1">Uncharacterized protein</fullName>
    </submittedName>
</protein>
<evidence type="ECO:0000313" key="2">
    <source>
        <dbReference type="Proteomes" id="UP000605846"/>
    </source>
</evidence>
<accession>A0A8H7EPM1</accession>
<dbReference type="AlphaFoldDB" id="A0A8H7EPM1"/>
<comment type="caution">
    <text evidence="1">The sequence shown here is derived from an EMBL/GenBank/DDBJ whole genome shotgun (WGS) entry which is preliminary data.</text>
</comment>
<organism evidence="1 2">
    <name type="scientific">Apophysomyces ossiformis</name>
    <dbReference type="NCBI Taxonomy" id="679940"/>
    <lineage>
        <taxon>Eukaryota</taxon>
        <taxon>Fungi</taxon>
        <taxon>Fungi incertae sedis</taxon>
        <taxon>Mucoromycota</taxon>
        <taxon>Mucoromycotina</taxon>
        <taxon>Mucoromycetes</taxon>
        <taxon>Mucorales</taxon>
        <taxon>Mucorineae</taxon>
        <taxon>Mucoraceae</taxon>
        <taxon>Apophysomyces</taxon>
    </lineage>
</organism>
<dbReference type="Proteomes" id="UP000605846">
    <property type="component" value="Unassembled WGS sequence"/>
</dbReference>
<keyword evidence="2" id="KW-1185">Reference proteome</keyword>
<sequence>MGGHSLFTGERPRDPMCGVTHRCLPEKSLALCFVIPFHEPDLVFGFRTSIQKVSKQAVPTPPMVLNLAYPYQVVTTQHESKLPPRLRFNKAPDIDCLPGHCTAPRAPSPSNCQIASLPCVPKTQIMASTSGM</sequence>
<proteinExistence type="predicted"/>
<evidence type="ECO:0000313" key="1">
    <source>
        <dbReference type="EMBL" id="KAF7721281.1"/>
    </source>
</evidence>
<dbReference type="EMBL" id="JABAYA010000284">
    <property type="protein sequence ID" value="KAF7721281.1"/>
    <property type="molecule type" value="Genomic_DNA"/>
</dbReference>